<reference evidence="1 2" key="1">
    <citation type="journal article" date="2018" name="Front. Plant Sci.">
        <title>Red Clover (Trifolium pratense) and Zigzag Clover (T. medium) - A Picture of Genomic Similarities and Differences.</title>
        <authorList>
            <person name="Dluhosova J."/>
            <person name="Istvanek J."/>
            <person name="Nedelnik J."/>
            <person name="Repkova J."/>
        </authorList>
    </citation>
    <scope>NUCLEOTIDE SEQUENCE [LARGE SCALE GENOMIC DNA]</scope>
    <source>
        <strain evidence="2">cv. 10/8</strain>
        <tissue evidence="1">Leaf</tissue>
    </source>
</reference>
<dbReference type="EMBL" id="LXQA010202153">
    <property type="protein sequence ID" value="MCI33183.1"/>
    <property type="molecule type" value="Genomic_DNA"/>
</dbReference>
<dbReference type="Proteomes" id="UP000265520">
    <property type="component" value="Unassembled WGS sequence"/>
</dbReference>
<proteinExistence type="predicted"/>
<name>A0A392R9A1_9FABA</name>
<sequence length="55" mass="6348">MVVREVEEDEVQGRRGFSVARVTNEEQTVLGFKSRSHAELTLFHAGRNRQRSIPH</sequence>
<evidence type="ECO:0000313" key="2">
    <source>
        <dbReference type="Proteomes" id="UP000265520"/>
    </source>
</evidence>
<protein>
    <submittedName>
        <fullName evidence="1">Uncharacterized protein</fullName>
    </submittedName>
</protein>
<accession>A0A392R9A1</accession>
<comment type="caution">
    <text evidence="1">The sequence shown here is derived from an EMBL/GenBank/DDBJ whole genome shotgun (WGS) entry which is preliminary data.</text>
</comment>
<keyword evidence="2" id="KW-1185">Reference proteome</keyword>
<dbReference type="AlphaFoldDB" id="A0A392R9A1"/>
<evidence type="ECO:0000313" key="1">
    <source>
        <dbReference type="EMBL" id="MCI33183.1"/>
    </source>
</evidence>
<organism evidence="1 2">
    <name type="scientific">Trifolium medium</name>
    <dbReference type="NCBI Taxonomy" id="97028"/>
    <lineage>
        <taxon>Eukaryota</taxon>
        <taxon>Viridiplantae</taxon>
        <taxon>Streptophyta</taxon>
        <taxon>Embryophyta</taxon>
        <taxon>Tracheophyta</taxon>
        <taxon>Spermatophyta</taxon>
        <taxon>Magnoliopsida</taxon>
        <taxon>eudicotyledons</taxon>
        <taxon>Gunneridae</taxon>
        <taxon>Pentapetalae</taxon>
        <taxon>rosids</taxon>
        <taxon>fabids</taxon>
        <taxon>Fabales</taxon>
        <taxon>Fabaceae</taxon>
        <taxon>Papilionoideae</taxon>
        <taxon>50 kb inversion clade</taxon>
        <taxon>NPAAA clade</taxon>
        <taxon>Hologalegina</taxon>
        <taxon>IRL clade</taxon>
        <taxon>Trifolieae</taxon>
        <taxon>Trifolium</taxon>
    </lineage>
</organism>